<dbReference type="GO" id="GO:0000287">
    <property type="term" value="F:magnesium ion binding"/>
    <property type="evidence" value="ECO:0007669"/>
    <property type="project" value="InterPro"/>
</dbReference>
<protein>
    <recommendedName>
        <fullName evidence="2">inorganic diphosphatase</fullName>
        <ecNumber evidence="2">3.6.1.1</ecNumber>
    </recommendedName>
</protein>
<dbReference type="KEGG" id="mrob:HH214_13715"/>
<evidence type="ECO:0000256" key="2">
    <source>
        <dbReference type="ARBA" id="ARBA00012146"/>
    </source>
</evidence>
<organism evidence="6 7">
    <name type="scientific">Mucilaginibacter robiniae</name>
    <dbReference type="NCBI Taxonomy" id="2728022"/>
    <lineage>
        <taxon>Bacteria</taxon>
        <taxon>Pseudomonadati</taxon>
        <taxon>Bacteroidota</taxon>
        <taxon>Sphingobacteriia</taxon>
        <taxon>Sphingobacteriales</taxon>
        <taxon>Sphingobacteriaceae</taxon>
        <taxon>Mucilaginibacter</taxon>
    </lineage>
</organism>
<evidence type="ECO:0000256" key="1">
    <source>
        <dbReference type="ARBA" id="ARBA00001946"/>
    </source>
</evidence>
<keyword evidence="5" id="KW-0460">Magnesium</keyword>
<dbReference type="Proteomes" id="UP000503278">
    <property type="component" value="Chromosome"/>
</dbReference>
<dbReference type="GO" id="GO:0006796">
    <property type="term" value="P:phosphate-containing compound metabolic process"/>
    <property type="evidence" value="ECO:0007669"/>
    <property type="project" value="InterPro"/>
</dbReference>
<comment type="cofactor">
    <cofactor evidence="1">
        <name>Mg(2+)</name>
        <dbReference type="ChEBI" id="CHEBI:18420"/>
    </cofactor>
</comment>
<sequence>MKIVNVIVESPKGSGHKYDYEPETKCFKLMKVLPAGLVFPFDFGFIPGTKGEDGDPLDMIIISEINSFPGCCMDCRIIGSIKAQQTERNGKTMRNDRFLGVPEVSQLFKDVKDLEHLPEGIISQIEYFFQNYNEQAGKKFEVLERLDAEAASKEIQ</sequence>
<gene>
    <name evidence="6" type="ORF">HH214_13715</name>
</gene>
<dbReference type="EMBL" id="CP051682">
    <property type="protein sequence ID" value="QJD96850.1"/>
    <property type="molecule type" value="Genomic_DNA"/>
</dbReference>
<dbReference type="Gene3D" id="3.90.80.10">
    <property type="entry name" value="Inorganic pyrophosphatase"/>
    <property type="match status" value="1"/>
</dbReference>
<keyword evidence="3" id="KW-0479">Metal-binding</keyword>
<dbReference type="InterPro" id="IPR008162">
    <property type="entry name" value="Pyrophosphatase"/>
</dbReference>
<reference evidence="6 7" key="1">
    <citation type="submission" date="2020-04" db="EMBL/GenBank/DDBJ databases">
        <title>Genome sequencing of novel species.</title>
        <authorList>
            <person name="Heo J."/>
            <person name="Kim S.-J."/>
            <person name="Kim J.-S."/>
            <person name="Hong S.-B."/>
            <person name="Kwon S.-W."/>
        </authorList>
    </citation>
    <scope>NUCLEOTIDE SEQUENCE [LARGE SCALE GENOMIC DNA]</scope>
    <source>
        <strain evidence="6 7">F39-2</strain>
    </source>
</reference>
<name>A0A7L5E0E5_9SPHI</name>
<keyword evidence="4" id="KW-0378">Hydrolase</keyword>
<dbReference type="EC" id="3.6.1.1" evidence="2"/>
<dbReference type="Pfam" id="PF00719">
    <property type="entry name" value="Pyrophosphatase"/>
    <property type="match status" value="1"/>
</dbReference>
<dbReference type="PROSITE" id="PS00387">
    <property type="entry name" value="PPASE"/>
    <property type="match status" value="1"/>
</dbReference>
<dbReference type="GO" id="GO:0005737">
    <property type="term" value="C:cytoplasm"/>
    <property type="evidence" value="ECO:0007669"/>
    <property type="project" value="InterPro"/>
</dbReference>
<dbReference type="GO" id="GO:0004427">
    <property type="term" value="F:inorganic diphosphate phosphatase activity"/>
    <property type="evidence" value="ECO:0007669"/>
    <property type="project" value="UniProtKB-EC"/>
</dbReference>
<dbReference type="PANTHER" id="PTHR10286">
    <property type="entry name" value="INORGANIC PYROPHOSPHATASE"/>
    <property type="match status" value="1"/>
</dbReference>
<dbReference type="RefSeq" id="WP_169608540.1">
    <property type="nucleotide sequence ID" value="NZ_CP051682.1"/>
</dbReference>
<evidence type="ECO:0000256" key="5">
    <source>
        <dbReference type="ARBA" id="ARBA00022842"/>
    </source>
</evidence>
<evidence type="ECO:0000313" key="6">
    <source>
        <dbReference type="EMBL" id="QJD96850.1"/>
    </source>
</evidence>
<dbReference type="InterPro" id="IPR036649">
    <property type="entry name" value="Pyrophosphatase_sf"/>
</dbReference>
<evidence type="ECO:0000256" key="3">
    <source>
        <dbReference type="ARBA" id="ARBA00022723"/>
    </source>
</evidence>
<evidence type="ECO:0000256" key="4">
    <source>
        <dbReference type="ARBA" id="ARBA00022801"/>
    </source>
</evidence>
<dbReference type="AlphaFoldDB" id="A0A7L5E0E5"/>
<proteinExistence type="predicted"/>
<accession>A0A7L5E0E5</accession>
<dbReference type="SUPFAM" id="SSF50324">
    <property type="entry name" value="Inorganic pyrophosphatase"/>
    <property type="match status" value="1"/>
</dbReference>
<evidence type="ECO:0000313" key="7">
    <source>
        <dbReference type="Proteomes" id="UP000503278"/>
    </source>
</evidence>
<keyword evidence="7" id="KW-1185">Reference proteome</keyword>